<organism evidence="1 2">
    <name type="scientific">Diphasiastrum complanatum</name>
    <name type="common">Issler's clubmoss</name>
    <name type="synonym">Lycopodium complanatum</name>
    <dbReference type="NCBI Taxonomy" id="34168"/>
    <lineage>
        <taxon>Eukaryota</taxon>
        <taxon>Viridiplantae</taxon>
        <taxon>Streptophyta</taxon>
        <taxon>Embryophyta</taxon>
        <taxon>Tracheophyta</taxon>
        <taxon>Lycopodiopsida</taxon>
        <taxon>Lycopodiales</taxon>
        <taxon>Lycopodiaceae</taxon>
        <taxon>Lycopodioideae</taxon>
        <taxon>Diphasiastrum</taxon>
    </lineage>
</organism>
<name>A0ACC2EBT6_DIPCM</name>
<protein>
    <submittedName>
        <fullName evidence="1">Uncharacterized protein</fullName>
    </submittedName>
</protein>
<dbReference type="EMBL" id="CM055094">
    <property type="protein sequence ID" value="KAJ7563916.1"/>
    <property type="molecule type" value="Genomic_DNA"/>
</dbReference>
<dbReference type="Proteomes" id="UP001162992">
    <property type="component" value="Chromosome 3"/>
</dbReference>
<reference evidence="2" key="1">
    <citation type="journal article" date="2024" name="Proc. Natl. Acad. Sci. U.S.A.">
        <title>Extraordinary preservation of gene collinearity over three hundred million years revealed in homosporous lycophytes.</title>
        <authorList>
            <person name="Li C."/>
            <person name="Wickell D."/>
            <person name="Kuo L.Y."/>
            <person name="Chen X."/>
            <person name="Nie B."/>
            <person name="Liao X."/>
            <person name="Peng D."/>
            <person name="Ji J."/>
            <person name="Jenkins J."/>
            <person name="Williams M."/>
            <person name="Shu S."/>
            <person name="Plott C."/>
            <person name="Barry K."/>
            <person name="Rajasekar S."/>
            <person name="Grimwood J."/>
            <person name="Han X."/>
            <person name="Sun S."/>
            <person name="Hou Z."/>
            <person name="He W."/>
            <person name="Dai G."/>
            <person name="Sun C."/>
            <person name="Schmutz J."/>
            <person name="Leebens-Mack J.H."/>
            <person name="Li F.W."/>
            <person name="Wang L."/>
        </authorList>
    </citation>
    <scope>NUCLEOTIDE SEQUENCE [LARGE SCALE GENOMIC DNA]</scope>
    <source>
        <strain evidence="2">cv. PW_Plant_1</strain>
    </source>
</reference>
<gene>
    <name evidence="1" type="ORF">O6H91_03G130200</name>
</gene>
<evidence type="ECO:0000313" key="2">
    <source>
        <dbReference type="Proteomes" id="UP001162992"/>
    </source>
</evidence>
<keyword evidence="2" id="KW-1185">Reference proteome</keyword>
<sequence length="501" mass="55317">MQRRRLFAQSISALILHRSTKTKGSLDGVLNWRQLTELKPSFAQGDLSRGLRTFPKGVASDVKELSRESRVNFYSLFHKGQGAGEGRRLLTASATFAPHAVGTAVPVETVQLVAGGTIAKKRVAYWLFGCTGWVFSMVVLGGVTRLTKSGLSMTDWKFTGNLPPMSPKEWEAEFEKYQKSPEYQRVNKGMPLEKFKFIYWMEYAHRMWGRGLGIFFAVPFTYFLARGFITQRLALRLSVLLAMGAGQGFVGWWMVKSGLEEPESEYSQPRVSPYRLAAHLISAFAIYSGLLWTSLSVAMPEPNSNATQAVLQASNRVRRWIIPTAFLVGVTAMSGAFVAGNDAGHAFNTFPKMGDHWIPEGILHVQPSIRNFFENTATVQFDHRVLATTTLLSIAGIWTLARKLPLQPSTRTLLTCALGMTAIQVTLGISTLLMYVPVSLGAAHQAGALTLFSIVIALLHSLRRPHPYLLQTLSFNCTSSKLASQMIGVAAQRPPISMKSP</sequence>
<proteinExistence type="predicted"/>
<evidence type="ECO:0000313" key="1">
    <source>
        <dbReference type="EMBL" id="KAJ7563916.1"/>
    </source>
</evidence>
<accession>A0ACC2EBT6</accession>
<comment type="caution">
    <text evidence="1">The sequence shown here is derived from an EMBL/GenBank/DDBJ whole genome shotgun (WGS) entry which is preliminary data.</text>
</comment>